<dbReference type="PANTHER" id="PTHR31569:SF4">
    <property type="entry name" value="SWIM-TYPE DOMAIN-CONTAINING PROTEIN"/>
    <property type="match status" value="1"/>
</dbReference>
<dbReference type="HOGENOM" id="CLU_613347_0_0_1"/>
<protein>
    <submittedName>
        <fullName evidence="2">Uncharacterized protein</fullName>
    </submittedName>
</protein>
<dbReference type="Proteomes" id="UP000028045">
    <property type="component" value="Unassembled WGS sequence"/>
</dbReference>
<reference evidence="2 3" key="1">
    <citation type="journal article" date="2014" name="BMC Genomics">
        <title>Comparative genome sequencing reveals chemotype-specific gene clusters in the toxigenic black mold Stachybotrys.</title>
        <authorList>
            <person name="Semeiks J."/>
            <person name="Borek D."/>
            <person name="Otwinowski Z."/>
            <person name="Grishin N.V."/>
        </authorList>
    </citation>
    <scope>NUCLEOTIDE SEQUENCE [LARGE SCALE GENOMIC DNA]</scope>
    <source>
        <strain evidence="3">CBS 109288 / IBT 7711</strain>
    </source>
</reference>
<feature type="region of interest" description="Disordered" evidence="1">
    <location>
        <begin position="328"/>
        <end position="447"/>
    </location>
</feature>
<proteinExistence type="predicted"/>
<dbReference type="EMBL" id="KL647815">
    <property type="protein sequence ID" value="KEY73616.1"/>
    <property type="molecule type" value="Genomic_DNA"/>
</dbReference>
<name>A0A084B7T7_STACB</name>
<feature type="non-terminal residue" evidence="2">
    <location>
        <position position="447"/>
    </location>
</feature>
<sequence length="447" mass="50388">MKHWHDPYIDADVIEPTGLNENSDSEPEDNPILRDAIQAAGEVGTRPSSKKSLSYCREGMFNAWQQVVFAPTEEEFITAWKDLNIAFGKHQSHIIAYISREYMPWKYQWAKCFIDRYRNYGQRVNSPTETAHKDIKSYLESGGGTLLQLHHAIIEMLIRKTRDYKNNTAIARQRQRGEVIGNGMRWLGNTPLKVAPVAIEIVIAKSRHVIRALLAERRIREARERHMPHPVEEDAKLLPPCDRNCTTWNQYTLPCSHTIYKRLHNGEAMTKELFGARWWLKKPLNIQQQIMQIQDPDIVTRLRGRPKRPQNQQVDVPPELQVIPLNAQETPTPMPSQQSQGQGGGRGRGISRQLGRSSQASTTRLTASIRRERSQFEVDELASTAEASSVKRPRGNAVARAQGSQRGGRGRGRGRGRCRGSTVASTPPETIGTQVSSSSSSALSHIG</sequence>
<accession>A0A084B7T7</accession>
<dbReference type="OrthoDB" id="4900101at2759"/>
<dbReference type="AlphaFoldDB" id="A0A084B7T7"/>
<dbReference type="InterPro" id="IPR052579">
    <property type="entry name" value="Zinc_finger_SWIM"/>
</dbReference>
<evidence type="ECO:0000313" key="2">
    <source>
        <dbReference type="EMBL" id="KEY73616.1"/>
    </source>
</evidence>
<feature type="compositionally biased region" description="Polar residues" evidence="1">
    <location>
        <begin position="422"/>
        <end position="435"/>
    </location>
</feature>
<keyword evidence="3" id="KW-1185">Reference proteome</keyword>
<feature type="compositionally biased region" description="Low complexity" evidence="1">
    <location>
        <begin position="350"/>
        <end position="359"/>
    </location>
</feature>
<dbReference type="PANTHER" id="PTHR31569">
    <property type="entry name" value="SWIM-TYPE DOMAIN-CONTAINING PROTEIN"/>
    <property type="match status" value="1"/>
</dbReference>
<gene>
    <name evidence="2" type="ORF">S7711_09665</name>
</gene>
<evidence type="ECO:0000256" key="1">
    <source>
        <dbReference type="SAM" id="MobiDB-lite"/>
    </source>
</evidence>
<organism evidence="2 3">
    <name type="scientific">Stachybotrys chartarum (strain CBS 109288 / IBT 7711)</name>
    <name type="common">Toxic black mold</name>
    <name type="synonym">Stilbospora chartarum</name>
    <dbReference type="NCBI Taxonomy" id="1280523"/>
    <lineage>
        <taxon>Eukaryota</taxon>
        <taxon>Fungi</taxon>
        <taxon>Dikarya</taxon>
        <taxon>Ascomycota</taxon>
        <taxon>Pezizomycotina</taxon>
        <taxon>Sordariomycetes</taxon>
        <taxon>Hypocreomycetidae</taxon>
        <taxon>Hypocreales</taxon>
        <taxon>Stachybotryaceae</taxon>
        <taxon>Stachybotrys</taxon>
    </lineage>
</organism>
<feature type="compositionally biased region" description="Basic residues" evidence="1">
    <location>
        <begin position="408"/>
        <end position="418"/>
    </location>
</feature>
<evidence type="ECO:0000313" key="3">
    <source>
        <dbReference type="Proteomes" id="UP000028045"/>
    </source>
</evidence>